<feature type="domain" description="Helicase C-terminal" evidence="7">
    <location>
        <begin position="238"/>
        <end position="386"/>
    </location>
</feature>
<keyword evidence="3" id="KW-0347">Helicase</keyword>
<protein>
    <submittedName>
        <fullName evidence="11">Unannotated protein</fullName>
    </submittedName>
</protein>
<dbReference type="InterPro" id="IPR014014">
    <property type="entry name" value="RNA_helicase_DEAD_Q_motif"/>
</dbReference>
<evidence type="ECO:0000256" key="3">
    <source>
        <dbReference type="ARBA" id="ARBA00022806"/>
    </source>
</evidence>
<accession>A0A6J6T250</accession>
<dbReference type="InterPro" id="IPR014001">
    <property type="entry name" value="Helicase_ATP-bd"/>
</dbReference>
<dbReference type="SUPFAM" id="SSF52540">
    <property type="entry name" value="P-loop containing nucleoside triphosphate hydrolases"/>
    <property type="match status" value="1"/>
</dbReference>
<evidence type="ECO:0000259" key="6">
    <source>
        <dbReference type="PROSITE" id="PS51192"/>
    </source>
</evidence>
<evidence type="ECO:0000256" key="1">
    <source>
        <dbReference type="ARBA" id="ARBA00022741"/>
    </source>
</evidence>
<dbReference type="InterPro" id="IPR050079">
    <property type="entry name" value="DEAD_box_RNA_helicase"/>
</dbReference>
<evidence type="ECO:0000313" key="12">
    <source>
        <dbReference type="EMBL" id="CAB4860516.1"/>
    </source>
</evidence>
<dbReference type="SMART" id="SM00490">
    <property type="entry name" value="HELICc"/>
    <property type="match status" value="1"/>
</dbReference>
<dbReference type="EMBL" id="CAFBLV010000011">
    <property type="protein sequence ID" value="CAB4860516.1"/>
    <property type="molecule type" value="Genomic_DNA"/>
</dbReference>
<dbReference type="EMBL" id="CAEZXZ010000025">
    <property type="protein sequence ID" value="CAB4696676.1"/>
    <property type="molecule type" value="Genomic_DNA"/>
</dbReference>
<dbReference type="GO" id="GO:0005829">
    <property type="term" value="C:cytosol"/>
    <property type="evidence" value="ECO:0007669"/>
    <property type="project" value="TreeGrafter"/>
</dbReference>
<evidence type="ECO:0000313" key="11">
    <source>
        <dbReference type="EMBL" id="CAB4740439.1"/>
    </source>
</evidence>
<dbReference type="PANTHER" id="PTHR47959">
    <property type="entry name" value="ATP-DEPENDENT RNA HELICASE RHLE-RELATED"/>
    <property type="match status" value="1"/>
</dbReference>
<dbReference type="SMART" id="SM00487">
    <property type="entry name" value="DEXDc"/>
    <property type="match status" value="1"/>
</dbReference>
<feature type="domain" description="Helicase ATP-binding" evidence="6">
    <location>
        <begin position="42"/>
        <end position="215"/>
    </location>
</feature>
<dbReference type="Pfam" id="PF00270">
    <property type="entry name" value="DEAD"/>
    <property type="match status" value="1"/>
</dbReference>
<dbReference type="PROSITE" id="PS51195">
    <property type="entry name" value="Q_MOTIF"/>
    <property type="match status" value="1"/>
</dbReference>
<feature type="region of interest" description="Disordered" evidence="5">
    <location>
        <begin position="394"/>
        <end position="457"/>
    </location>
</feature>
<dbReference type="EMBL" id="CAEZZA010000027">
    <property type="protein sequence ID" value="CAB4740439.1"/>
    <property type="molecule type" value="Genomic_DNA"/>
</dbReference>
<evidence type="ECO:0000259" key="7">
    <source>
        <dbReference type="PROSITE" id="PS51194"/>
    </source>
</evidence>
<proteinExistence type="predicted"/>
<feature type="compositionally biased region" description="Polar residues" evidence="5">
    <location>
        <begin position="448"/>
        <end position="457"/>
    </location>
</feature>
<evidence type="ECO:0000313" key="10">
    <source>
        <dbReference type="EMBL" id="CAB4696676.1"/>
    </source>
</evidence>
<evidence type="ECO:0000256" key="2">
    <source>
        <dbReference type="ARBA" id="ARBA00022801"/>
    </source>
</evidence>
<name>A0A6J6T250_9ZZZZ</name>
<evidence type="ECO:0000313" key="13">
    <source>
        <dbReference type="EMBL" id="CAB4997272.1"/>
    </source>
</evidence>
<keyword evidence="1" id="KW-0547">Nucleotide-binding</keyword>
<dbReference type="CDD" id="cd00268">
    <property type="entry name" value="DEADc"/>
    <property type="match status" value="1"/>
</dbReference>
<evidence type="ECO:0000256" key="4">
    <source>
        <dbReference type="ARBA" id="ARBA00022840"/>
    </source>
</evidence>
<dbReference type="EMBL" id="CAFBPA010000025">
    <property type="protein sequence ID" value="CAB4997272.1"/>
    <property type="molecule type" value="Genomic_DNA"/>
</dbReference>
<gene>
    <name evidence="9" type="ORF">UFOPK2310_00564</name>
    <name evidence="10" type="ORF">UFOPK2625_00281</name>
    <name evidence="11" type="ORF">UFOPK2809_00314</name>
    <name evidence="12" type="ORF">UFOPK3425_00132</name>
    <name evidence="13" type="ORF">UFOPK4043_00279</name>
    <name evidence="14" type="ORF">UFOPK4092_00226</name>
</gene>
<dbReference type="InterPro" id="IPR027417">
    <property type="entry name" value="P-loop_NTPase"/>
</dbReference>
<reference evidence="11" key="1">
    <citation type="submission" date="2020-05" db="EMBL/GenBank/DDBJ databases">
        <authorList>
            <person name="Chiriac C."/>
            <person name="Salcher M."/>
            <person name="Ghai R."/>
            <person name="Kavagutti S V."/>
        </authorList>
    </citation>
    <scope>NUCLEOTIDE SEQUENCE</scope>
</reference>
<dbReference type="GO" id="GO:0003676">
    <property type="term" value="F:nucleic acid binding"/>
    <property type="evidence" value="ECO:0007669"/>
    <property type="project" value="InterPro"/>
</dbReference>
<dbReference type="PANTHER" id="PTHR47959:SF13">
    <property type="entry name" value="ATP-DEPENDENT RNA HELICASE RHLE"/>
    <property type="match status" value="1"/>
</dbReference>
<keyword evidence="2" id="KW-0378">Hydrolase</keyword>
<evidence type="ECO:0000259" key="8">
    <source>
        <dbReference type="PROSITE" id="PS51195"/>
    </source>
</evidence>
<dbReference type="GO" id="GO:0005524">
    <property type="term" value="F:ATP binding"/>
    <property type="evidence" value="ECO:0007669"/>
    <property type="project" value="UniProtKB-KW"/>
</dbReference>
<dbReference type="EMBL" id="CAEZWW010000051">
    <property type="protein sequence ID" value="CAB4670050.1"/>
    <property type="molecule type" value="Genomic_DNA"/>
</dbReference>
<evidence type="ECO:0000313" key="14">
    <source>
        <dbReference type="EMBL" id="CAB5007994.1"/>
    </source>
</evidence>
<organism evidence="11">
    <name type="scientific">freshwater metagenome</name>
    <dbReference type="NCBI Taxonomy" id="449393"/>
    <lineage>
        <taxon>unclassified sequences</taxon>
        <taxon>metagenomes</taxon>
        <taxon>ecological metagenomes</taxon>
    </lineage>
</organism>
<dbReference type="EMBL" id="CAFBPJ010000014">
    <property type="protein sequence ID" value="CAB5007994.1"/>
    <property type="molecule type" value="Genomic_DNA"/>
</dbReference>
<dbReference type="PROSITE" id="PS51194">
    <property type="entry name" value="HELICASE_CTER"/>
    <property type="match status" value="1"/>
</dbReference>
<dbReference type="CDD" id="cd18787">
    <property type="entry name" value="SF2_C_DEAD"/>
    <property type="match status" value="1"/>
</dbReference>
<dbReference type="Pfam" id="PF00271">
    <property type="entry name" value="Helicase_C"/>
    <property type="match status" value="1"/>
</dbReference>
<keyword evidence="4" id="KW-0067">ATP-binding</keyword>
<sequence>MSAVQNSKRAVQFSDLGVASVLVDVLKRAGIKEPFPIQAATIPDAVAGRDVLARAQTGSGKTLAFGLAMLTKLGGRRAEPRMPFGLILVPTRELAMQVSDALQPLSDACGVRGRLIAGGMPYIKQIQALDRGVHYLVATPGRLVDLVNRGSVDLSNVTFTVLDEADQMADMGFMPIVREILDLTSRGSQRLLFSATLDGDVDALIKRYMKDPVRHSLSPAQASVDTMDHHVLLVHPADKNEVVTQIGARDGRTIFFVRTQAGVDRLAEHMTSQGVAAGALHGGKSQAVRTRTLADFKAGITPALVATDVAARGIHVDGISLVVHVDAPNDPKDYLHRAGRTARAGESGTVVTLGSPRQQRHISALTSKAGVKPAVARVRPGDAQLISITGAQEPSGIAWFPPKEKPAKPAFRQGQGRGGPRGPRGPRQHTSDRPGRPGGHRKAAKSGTARSSKQAAR</sequence>
<dbReference type="AlphaFoldDB" id="A0A6J6T250"/>
<dbReference type="GO" id="GO:0003724">
    <property type="term" value="F:RNA helicase activity"/>
    <property type="evidence" value="ECO:0007669"/>
    <property type="project" value="InterPro"/>
</dbReference>
<dbReference type="InterPro" id="IPR001650">
    <property type="entry name" value="Helicase_C-like"/>
</dbReference>
<dbReference type="InterPro" id="IPR044742">
    <property type="entry name" value="DEAD/DEAH_RhlB"/>
</dbReference>
<dbReference type="GO" id="GO:0016787">
    <property type="term" value="F:hydrolase activity"/>
    <property type="evidence" value="ECO:0007669"/>
    <property type="project" value="UniProtKB-KW"/>
</dbReference>
<evidence type="ECO:0000256" key="5">
    <source>
        <dbReference type="SAM" id="MobiDB-lite"/>
    </source>
</evidence>
<evidence type="ECO:0000313" key="9">
    <source>
        <dbReference type="EMBL" id="CAB4670050.1"/>
    </source>
</evidence>
<feature type="domain" description="DEAD-box RNA helicase Q" evidence="8">
    <location>
        <begin position="11"/>
        <end position="39"/>
    </location>
</feature>
<dbReference type="PROSITE" id="PS51192">
    <property type="entry name" value="HELICASE_ATP_BIND_1"/>
    <property type="match status" value="1"/>
</dbReference>
<dbReference type="Gene3D" id="3.40.50.300">
    <property type="entry name" value="P-loop containing nucleotide triphosphate hydrolases"/>
    <property type="match status" value="2"/>
</dbReference>
<dbReference type="InterPro" id="IPR011545">
    <property type="entry name" value="DEAD/DEAH_box_helicase_dom"/>
</dbReference>